<feature type="region of interest" description="Disordered" evidence="1">
    <location>
        <begin position="112"/>
        <end position="143"/>
    </location>
</feature>
<reference evidence="3" key="1">
    <citation type="submission" date="2012-06" db="EMBL/GenBank/DDBJ databases">
        <title>The genome sequence of Coniosporium apollinis CBS 100218.</title>
        <authorList>
            <consortium name="The Broad Institute Genome Sequencing Platform"/>
            <person name="Cuomo C."/>
            <person name="Gorbushina A."/>
            <person name="Noack S."/>
            <person name="Walker B."/>
            <person name="Young S.K."/>
            <person name="Zeng Q."/>
            <person name="Gargeya S."/>
            <person name="Fitzgerald M."/>
            <person name="Haas B."/>
            <person name="Abouelleil A."/>
            <person name="Alvarado L."/>
            <person name="Arachchi H.M."/>
            <person name="Berlin A.M."/>
            <person name="Chapman S.B."/>
            <person name="Goldberg J."/>
            <person name="Griggs A."/>
            <person name="Gujja S."/>
            <person name="Hansen M."/>
            <person name="Howarth C."/>
            <person name="Imamovic A."/>
            <person name="Larimer J."/>
            <person name="McCowan C."/>
            <person name="Montmayeur A."/>
            <person name="Murphy C."/>
            <person name="Neiman D."/>
            <person name="Pearson M."/>
            <person name="Priest M."/>
            <person name="Roberts A."/>
            <person name="Saif S."/>
            <person name="Shea T."/>
            <person name="Sisk P."/>
            <person name="Sykes S."/>
            <person name="Wortman J."/>
            <person name="Nusbaum C."/>
            <person name="Birren B."/>
        </authorList>
    </citation>
    <scope>NUCLEOTIDE SEQUENCE [LARGE SCALE GENOMIC DNA]</scope>
    <source>
        <strain evidence="3">CBS 100218</strain>
    </source>
</reference>
<accession>R7YTV1</accession>
<feature type="region of interest" description="Disordered" evidence="1">
    <location>
        <begin position="232"/>
        <end position="269"/>
    </location>
</feature>
<evidence type="ECO:0000313" key="3">
    <source>
        <dbReference type="Proteomes" id="UP000016924"/>
    </source>
</evidence>
<keyword evidence="3" id="KW-1185">Reference proteome</keyword>
<dbReference type="GeneID" id="19901827"/>
<protein>
    <submittedName>
        <fullName evidence="2">Uncharacterized protein</fullName>
    </submittedName>
</protein>
<evidence type="ECO:0000313" key="2">
    <source>
        <dbReference type="EMBL" id="EON65278.1"/>
    </source>
</evidence>
<feature type="compositionally biased region" description="Basic and acidic residues" evidence="1">
    <location>
        <begin position="126"/>
        <end position="140"/>
    </location>
</feature>
<evidence type="ECO:0000256" key="1">
    <source>
        <dbReference type="SAM" id="MobiDB-lite"/>
    </source>
</evidence>
<name>R7YTV1_CONA1</name>
<proteinExistence type="predicted"/>
<organism evidence="2 3">
    <name type="scientific">Coniosporium apollinis (strain CBS 100218)</name>
    <name type="common">Rock-inhabiting black yeast</name>
    <dbReference type="NCBI Taxonomy" id="1168221"/>
    <lineage>
        <taxon>Eukaryota</taxon>
        <taxon>Fungi</taxon>
        <taxon>Dikarya</taxon>
        <taxon>Ascomycota</taxon>
        <taxon>Pezizomycotina</taxon>
        <taxon>Dothideomycetes</taxon>
        <taxon>Dothideomycetes incertae sedis</taxon>
        <taxon>Coniosporium</taxon>
    </lineage>
</organism>
<gene>
    <name evidence="2" type="ORF">W97_04516</name>
</gene>
<dbReference type="OrthoDB" id="10356446at2759"/>
<dbReference type="HOGENOM" id="CLU_1034441_0_0_1"/>
<dbReference type="EMBL" id="JH767573">
    <property type="protein sequence ID" value="EON65278.1"/>
    <property type="molecule type" value="Genomic_DNA"/>
</dbReference>
<dbReference type="AlphaFoldDB" id="R7YTV1"/>
<feature type="compositionally biased region" description="Low complexity" evidence="1">
    <location>
        <begin position="245"/>
        <end position="269"/>
    </location>
</feature>
<dbReference type="RefSeq" id="XP_007780595.1">
    <property type="nucleotide sequence ID" value="XM_007782405.1"/>
</dbReference>
<sequence length="269" mass="29712">MASNNPHPTFSTQAIPPVDQYIFVQDGTTPLPASTAQDHMRQGRYIYDRFGHPIEPTTWAPNAPFALQAATDRNHPTYNATIHPTDVGGAFVTQVAWIEDVERHNIRAQTFTGSTKYQGRRGKGKGKGEAKQTPEYDNSRQGRVTDWQLLYEQAITSTSPLDTSAAYGSAQPLHQAQYHGYGIRQQLDAEHAAIGEPGPTYYTAPHAHQSGPVATAFTEHGTRQYPVARPPPIYIIPPSAVSTRPQSSHQPQEPSPRLRLSSSHPSMRR</sequence>
<dbReference type="Proteomes" id="UP000016924">
    <property type="component" value="Unassembled WGS sequence"/>
</dbReference>